<dbReference type="GO" id="GO:0016020">
    <property type="term" value="C:membrane"/>
    <property type="evidence" value="ECO:0007669"/>
    <property type="project" value="UniProtKB-SubCell"/>
</dbReference>
<keyword evidence="9" id="KW-1185">Reference proteome</keyword>
<sequence>MPKQSPRRSKLHRHEMPPLGRDPPSPPRPTHLPHPPSNALRHPPGPIYELPTRNSSDTTLVSSPYTREERATRLALILATAEFAGTFSGLAASTIMELNPNHQLSGWRWLLRMEGSLSMVTAVIVKIVLPDYPQSTHFLDISEKELALWRLRLFASHGSSRNVLWKNIVHVLGDWRLYVHYLIYSLKTIPLTSISVASPLLMRSIGYNSYDSQVMTIPPYIIALIVTYVGAMFCDKKNCRGTVCAYLMLVGATGFLFLGSLPVNSVAGRYIALIMAVVGSFATFPILLAWLSSNLHSTSTQSFAVGLCITLSIPAKALAVCLYPVSDFMSQQTWGHGINSLCLSVAAVFAVWLSWVYSRRTQINCENPILKRLWAC</sequence>
<keyword evidence="3 7" id="KW-0812">Transmembrane</keyword>
<comment type="subcellular location">
    <subcellularLocation>
        <location evidence="1">Membrane</location>
        <topology evidence="1">Multi-pass membrane protein</topology>
    </subcellularLocation>
</comment>
<gene>
    <name evidence="8" type="ORF">CFIMG_004531RAa</name>
</gene>
<keyword evidence="2" id="KW-0813">Transport</keyword>
<evidence type="ECO:0000256" key="6">
    <source>
        <dbReference type="SAM" id="MobiDB-lite"/>
    </source>
</evidence>
<reference evidence="8 9" key="2">
    <citation type="journal article" date="2013" name="IMA Fungus">
        <title>IMA Genome-F 1: Ceratocystis fimbriata: Draft nuclear genome sequence for the plant pathogen, Ceratocystis fimbriata.</title>
        <authorList>
            <person name="Wilken P.M."/>
            <person name="Steenkamp E.T."/>
            <person name="Wingfield M.J."/>
            <person name="de Beer Z.W."/>
            <person name="Wingfield B.D."/>
        </authorList>
    </citation>
    <scope>NUCLEOTIDE SEQUENCE [LARGE SCALE GENOMIC DNA]</scope>
    <source>
        <strain evidence="8 9">CBS 114723</strain>
    </source>
</reference>
<feature type="transmembrane region" description="Helical" evidence="7">
    <location>
        <begin position="270"/>
        <end position="291"/>
    </location>
</feature>
<dbReference type="STRING" id="1035309.A0A2C5WY17"/>
<feature type="compositionally biased region" description="Basic residues" evidence="6">
    <location>
        <begin position="1"/>
        <end position="13"/>
    </location>
</feature>
<dbReference type="InterPro" id="IPR011701">
    <property type="entry name" value="MFS"/>
</dbReference>
<evidence type="ECO:0000313" key="9">
    <source>
        <dbReference type="Proteomes" id="UP000222788"/>
    </source>
</evidence>
<feature type="region of interest" description="Disordered" evidence="6">
    <location>
        <begin position="1"/>
        <end position="65"/>
    </location>
</feature>
<dbReference type="PANTHER" id="PTHR43791:SF49">
    <property type="entry name" value="TRANSPORTER, PUTATIVE (AFU_ORTHOLOGUE AFUA_4G04250)-RELATED"/>
    <property type="match status" value="1"/>
</dbReference>
<reference evidence="8 9" key="1">
    <citation type="journal article" date="2013" name="Fungal Biol.">
        <title>Analysis of microsatellite markers in the genome of the plant pathogen Ceratocystis fimbriata.</title>
        <authorList>
            <person name="Simpson M.C."/>
            <person name="Wilken P.M."/>
            <person name="Coetzee M.P."/>
            <person name="Wingfield M.J."/>
            <person name="Wingfield B.D."/>
        </authorList>
    </citation>
    <scope>NUCLEOTIDE SEQUENCE [LARGE SCALE GENOMIC DNA]</scope>
    <source>
        <strain evidence="8 9">CBS 114723</strain>
    </source>
</reference>
<keyword evidence="5 7" id="KW-0472">Membrane</keyword>
<feature type="transmembrane region" description="Helical" evidence="7">
    <location>
        <begin position="337"/>
        <end position="357"/>
    </location>
</feature>
<dbReference type="OrthoDB" id="3639251at2759"/>
<dbReference type="SUPFAM" id="SSF103473">
    <property type="entry name" value="MFS general substrate transporter"/>
    <property type="match status" value="1"/>
</dbReference>
<protein>
    <submittedName>
        <fullName evidence="8">Putative transporter</fullName>
    </submittedName>
</protein>
<evidence type="ECO:0000256" key="5">
    <source>
        <dbReference type="ARBA" id="ARBA00023136"/>
    </source>
</evidence>
<comment type="caution">
    <text evidence="8">The sequence shown here is derived from an EMBL/GenBank/DDBJ whole genome shotgun (WGS) entry which is preliminary data.</text>
</comment>
<dbReference type="PANTHER" id="PTHR43791">
    <property type="entry name" value="PERMEASE-RELATED"/>
    <property type="match status" value="1"/>
</dbReference>
<dbReference type="Gene3D" id="1.20.1250.20">
    <property type="entry name" value="MFS general substrate transporter like domains"/>
    <property type="match status" value="2"/>
</dbReference>
<feature type="transmembrane region" description="Helical" evidence="7">
    <location>
        <begin position="214"/>
        <end position="231"/>
    </location>
</feature>
<feature type="compositionally biased region" description="Pro residues" evidence="6">
    <location>
        <begin position="20"/>
        <end position="36"/>
    </location>
</feature>
<evidence type="ECO:0000256" key="3">
    <source>
        <dbReference type="ARBA" id="ARBA00022692"/>
    </source>
</evidence>
<feature type="transmembrane region" description="Helical" evidence="7">
    <location>
        <begin position="243"/>
        <end position="264"/>
    </location>
</feature>
<proteinExistence type="predicted"/>
<feature type="compositionally biased region" description="Polar residues" evidence="6">
    <location>
        <begin position="52"/>
        <end position="65"/>
    </location>
</feature>
<accession>A0A2C5WY17</accession>
<dbReference type="Proteomes" id="UP000222788">
    <property type="component" value="Unassembled WGS sequence"/>
</dbReference>
<dbReference type="EMBL" id="APWK03000114">
    <property type="protein sequence ID" value="PHH50776.1"/>
    <property type="molecule type" value="Genomic_DNA"/>
</dbReference>
<evidence type="ECO:0000256" key="2">
    <source>
        <dbReference type="ARBA" id="ARBA00022448"/>
    </source>
</evidence>
<dbReference type="GO" id="GO:0022857">
    <property type="term" value="F:transmembrane transporter activity"/>
    <property type="evidence" value="ECO:0007669"/>
    <property type="project" value="InterPro"/>
</dbReference>
<dbReference type="InterPro" id="IPR036259">
    <property type="entry name" value="MFS_trans_sf"/>
</dbReference>
<evidence type="ECO:0000256" key="4">
    <source>
        <dbReference type="ARBA" id="ARBA00022989"/>
    </source>
</evidence>
<evidence type="ECO:0000256" key="7">
    <source>
        <dbReference type="SAM" id="Phobius"/>
    </source>
</evidence>
<name>A0A2C5WY17_9PEZI</name>
<dbReference type="AlphaFoldDB" id="A0A2C5WY17"/>
<keyword evidence="4 7" id="KW-1133">Transmembrane helix</keyword>
<feature type="transmembrane region" description="Helical" evidence="7">
    <location>
        <begin position="74"/>
        <end position="95"/>
    </location>
</feature>
<evidence type="ECO:0000256" key="1">
    <source>
        <dbReference type="ARBA" id="ARBA00004141"/>
    </source>
</evidence>
<feature type="transmembrane region" description="Helical" evidence="7">
    <location>
        <begin position="303"/>
        <end position="325"/>
    </location>
</feature>
<organism evidence="8 9">
    <name type="scientific">Ceratocystis fimbriata CBS 114723</name>
    <dbReference type="NCBI Taxonomy" id="1035309"/>
    <lineage>
        <taxon>Eukaryota</taxon>
        <taxon>Fungi</taxon>
        <taxon>Dikarya</taxon>
        <taxon>Ascomycota</taxon>
        <taxon>Pezizomycotina</taxon>
        <taxon>Sordariomycetes</taxon>
        <taxon>Hypocreomycetidae</taxon>
        <taxon>Microascales</taxon>
        <taxon>Ceratocystidaceae</taxon>
        <taxon>Ceratocystis</taxon>
    </lineage>
</organism>
<evidence type="ECO:0000313" key="8">
    <source>
        <dbReference type="EMBL" id="PHH50776.1"/>
    </source>
</evidence>
<dbReference type="Pfam" id="PF07690">
    <property type="entry name" value="MFS_1"/>
    <property type="match status" value="1"/>
</dbReference>